<comment type="caution">
    <text evidence="3">The sequence shown here is derived from an EMBL/GenBank/DDBJ whole genome shotgun (WGS) entry which is preliminary data.</text>
</comment>
<keyword evidence="1" id="KW-0175">Coiled coil</keyword>
<evidence type="ECO:0000256" key="1">
    <source>
        <dbReference type="SAM" id="Coils"/>
    </source>
</evidence>
<feature type="compositionally biased region" description="Polar residues" evidence="2">
    <location>
        <begin position="19"/>
        <end position="29"/>
    </location>
</feature>
<evidence type="ECO:0000313" key="3">
    <source>
        <dbReference type="EMBL" id="RAJ13041.1"/>
    </source>
</evidence>
<reference evidence="3 4" key="1">
    <citation type="submission" date="2018-06" db="EMBL/GenBank/DDBJ databases">
        <title>Genomic Encyclopedia of Archaeal and Bacterial Type Strains, Phase II (KMG-II): from individual species to whole genera.</title>
        <authorList>
            <person name="Goeker M."/>
        </authorList>
    </citation>
    <scope>NUCLEOTIDE SEQUENCE [LARGE SCALE GENOMIC DNA]</scope>
    <source>
        <strain evidence="3 4">DSM 24464</strain>
    </source>
</reference>
<dbReference type="OrthoDB" id="5422202at2"/>
<organism evidence="3 4">
    <name type="scientific">Olleya aquimaris</name>
    <dbReference type="NCBI Taxonomy" id="639310"/>
    <lineage>
        <taxon>Bacteria</taxon>
        <taxon>Pseudomonadati</taxon>
        <taxon>Bacteroidota</taxon>
        <taxon>Flavobacteriia</taxon>
        <taxon>Flavobacteriales</taxon>
        <taxon>Flavobacteriaceae</taxon>
    </lineage>
</organism>
<gene>
    <name evidence="3" type="ORF">LY08_02323</name>
</gene>
<dbReference type="InterPro" id="IPR007139">
    <property type="entry name" value="DUF349"/>
</dbReference>
<dbReference type="RefSeq" id="WP_111660591.1">
    <property type="nucleotide sequence ID" value="NZ_QLLO01000008.1"/>
</dbReference>
<name>A0A327R8M9_9FLAO</name>
<accession>A0A327R8M9</accession>
<sequence>MSEQDNLQQADGTEEKNENVQPESPQENVATPKGNDDQDAVLNEIDDSNAEDAEDEGNAERHNIEEVDYESLNLEQLVIQLERLVKNEKVQAIKKPVEAIKAEFDKQFQELLDEKKEEFLSNGGNEIDFRYHTPLQRSFKDIYKDYRQRLTAHYKTIEQNHKQNLSKRLEIIEQIKALTEDAEDSMNTKYKKFKELQDQWKTAGPIPRDKYNNAWNSYHFNVERFYDLLHLDRDLRDKDFAHNLELKTKIIEQAEALANEENTNRAFRELQNLHKIWKEELGPVAREHREPIWERFKEATKKINAKRQEYFKNLDTLYEQNLINKQAIITLIEEKTNENITSHSGWQNKIKEIEALREEFFKAGKVPIKVNEATWAKFKEAVRRFNRKKNEFYKNLKKDQYVNLEKKLELVKIAEANKDNEDFEATTALMKKIQSDWKRIGHVPRKDSDKIWKQFKSACNHYFDRIKAQRHAASAEEEAAYTQKEAVLKGIKALQLTGEKATDLKTIKEHINNWKTIGRVPRNKRQIESDFNTALDQVFKALDLNKTEAELIKFENKLDQLSSGDDTKALDNERFYIQKKVDEIKGEINQLENNLQFFSNVKSDNPLVKDVHKNIKKHKDDLKLWTTKLKKIKGLYA</sequence>
<feature type="compositionally biased region" description="Acidic residues" evidence="2">
    <location>
        <begin position="44"/>
        <end position="57"/>
    </location>
</feature>
<feature type="coiled-coil region" evidence="1">
    <location>
        <begin position="544"/>
        <end position="601"/>
    </location>
</feature>
<evidence type="ECO:0000313" key="4">
    <source>
        <dbReference type="Proteomes" id="UP000248703"/>
    </source>
</evidence>
<keyword evidence="4" id="KW-1185">Reference proteome</keyword>
<feature type="compositionally biased region" description="Polar residues" evidence="2">
    <location>
        <begin position="1"/>
        <end position="11"/>
    </location>
</feature>
<dbReference type="AlphaFoldDB" id="A0A327R8M9"/>
<dbReference type="Pfam" id="PF03993">
    <property type="entry name" value="DUF349"/>
    <property type="match status" value="5"/>
</dbReference>
<dbReference type="Proteomes" id="UP000248703">
    <property type="component" value="Unassembled WGS sequence"/>
</dbReference>
<proteinExistence type="predicted"/>
<protein>
    <submittedName>
        <fullName evidence="3">Uncharacterized protein DUF349</fullName>
    </submittedName>
</protein>
<evidence type="ECO:0000256" key="2">
    <source>
        <dbReference type="SAM" id="MobiDB-lite"/>
    </source>
</evidence>
<feature type="region of interest" description="Disordered" evidence="2">
    <location>
        <begin position="1"/>
        <end position="59"/>
    </location>
</feature>
<dbReference type="EMBL" id="QLLO01000008">
    <property type="protein sequence ID" value="RAJ13041.1"/>
    <property type="molecule type" value="Genomic_DNA"/>
</dbReference>